<feature type="region of interest" description="Disordered" evidence="1">
    <location>
        <begin position="106"/>
        <end position="125"/>
    </location>
</feature>
<dbReference type="SMART" id="SM00575">
    <property type="entry name" value="ZnF_PMZ"/>
    <property type="match status" value="1"/>
</dbReference>
<evidence type="ECO:0000313" key="4">
    <source>
        <dbReference type="Proteomes" id="UP000634136"/>
    </source>
</evidence>
<sequence length="837" mass="95685">MTFAELKELIHRTLKLSQNQVVSEIIYRMPYGRNPLQCSHLRATDYIPHIEFNRRGEQECGPSQAFEGDDINEDSLEMAQEMLNMPTAEPNEELLDDEEFDALIGNDIKDPPSGAEYEDEDLVDNSDGDADDIQPIRYFVPTEAQSLCNVPPNPYDDEWSASGGEVWNETSNLKKGLVFPDKKSLGEAVKKFSFKRHVNYNVTRSGGKSYEATCVKHDNGCPWRVRACLKANIVMWLITKYDGDHCCATPSVSQDHSKLDSDIIAGLIRGMVERSADVPMSQIIQRVKEEYQFTVSYRKAWLGKQKALAAVYGKWEDSYDTLRRWMRAVQDHLPGTIISFQHRPIPDNDNDVQFHRLFWAFKPCIDAWPHLKPVIQVDGTFLYGKYHHTLLIAMGQDGNRNIVPLAFAIVEGETKEAWAWFLFRVREFVVGRQAGVCLISDRSTRCLAAVEDEAVGWQPPLGHHVYCIRHVASNFNTKFRSNPLKKLLKNAAHAFQAHVVDKTMRAIYALNDEAGRWLDEIPREKWCRAYDEGRRYGHMTTNLAECMNSVLKGVRSMPITALVQSTLYKTANYYHLRQQQALAQIHAGHIYCEEFRKSISKHAAVAYACEIKLQNLQDMEFGVQEPYNRQTRQGGRLCRVLLRQSFCDYGEFQSLRFPCVHVLAVCSYLNHEHELYVDPIYKLHNIVAAYSYPFHPVAGEEYWPEVPGQRLRPNPAVLRPPGRPRSTRIHNEMDWKEPGEKPKCSLCRGEGHNKKKCPNKKPISLTSRDRKTPLVRAFCCLLDQIQQWRFLTGISFVGCDSRDRKTPLENALGEGVLLSAGSDPTMEILVRNLDSGI</sequence>
<dbReference type="AlphaFoldDB" id="A0A834W990"/>
<feature type="compositionally biased region" description="Acidic residues" evidence="1">
    <location>
        <begin position="116"/>
        <end position="125"/>
    </location>
</feature>
<evidence type="ECO:0000313" key="3">
    <source>
        <dbReference type="EMBL" id="KAF7813922.1"/>
    </source>
</evidence>
<dbReference type="Pfam" id="PF10551">
    <property type="entry name" value="MULE"/>
    <property type="match status" value="1"/>
</dbReference>
<reference evidence="3" key="1">
    <citation type="submission" date="2020-09" db="EMBL/GenBank/DDBJ databases">
        <title>Genome-Enabled Discovery of Anthraquinone Biosynthesis in Senna tora.</title>
        <authorList>
            <person name="Kang S.-H."/>
            <person name="Pandey R.P."/>
            <person name="Lee C.-M."/>
            <person name="Sim J.-S."/>
            <person name="Jeong J.-T."/>
            <person name="Choi B.-S."/>
            <person name="Jung M."/>
            <person name="Ginzburg D."/>
            <person name="Zhao K."/>
            <person name="Won S.Y."/>
            <person name="Oh T.-J."/>
            <person name="Yu Y."/>
            <person name="Kim N.-H."/>
            <person name="Lee O.R."/>
            <person name="Lee T.-H."/>
            <person name="Bashyal P."/>
            <person name="Kim T.-S."/>
            <person name="Lee W.-H."/>
            <person name="Kawkins C."/>
            <person name="Kim C.-K."/>
            <person name="Kim J.S."/>
            <person name="Ahn B.O."/>
            <person name="Rhee S.Y."/>
            <person name="Sohng J.K."/>
        </authorList>
    </citation>
    <scope>NUCLEOTIDE SEQUENCE</scope>
    <source>
        <tissue evidence="3">Leaf</tissue>
    </source>
</reference>
<gene>
    <name evidence="3" type="ORF">G2W53_034898</name>
</gene>
<dbReference type="InterPro" id="IPR006564">
    <property type="entry name" value="Znf_PMZ"/>
</dbReference>
<keyword evidence="4" id="KW-1185">Reference proteome</keyword>
<dbReference type="PANTHER" id="PTHR31973:SF195">
    <property type="entry name" value="MUDR FAMILY TRANSPOSASE"/>
    <property type="match status" value="1"/>
</dbReference>
<comment type="caution">
    <text evidence="3">The sequence shown here is derived from an EMBL/GenBank/DDBJ whole genome shotgun (WGS) entry which is preliminary data.</text>
</comment>
<evidence type="ECO:0000259" key="2">
    <source>
        <dbReference type="SMART" id="SM00575"/>
    </source>
</evidence>
<feature type="domain" description="Zinc finger PMZ-type" evidence="2">
    <location>
        <begin position="645"/>
        <end position="672"/>
    </location>
</feature>
<dbReference type="Proteomes" id="UP000634136">
    <property type="component" value="Unassembled WGS sequence"/>
</dbReference>
<evidence type="ECO:0000256" key="1">
    <source>
        <dbReference type="SAM" id="MobiDB-lite"/>
    </source>
</evidence>
<protein>
    <recommendedName>
        <fullName evidence="2">Zinc finger PMZ-type domain-containing protein</fullName>
    </recommendedName>
</protein>
<name>A0A834W990_9FABA</name>
<accession>A0A834W990</accession>
<dbReference type="EMBL" id="JAAIUW010000010">
    <property type="protein sequence ID" value="KAF7813922.1"/>
    <property type="molecule type" value="Genomic_DNA"/>
</dbReference>
<dbReference type="OrthoDB" id="1421411at2759"/>
<dbReference type="GO" id="GO:0008270">
    <property type="term" value="F:zinc ion binding"/>
    <property type="evidence" value="ECO:0007669"/>
    <property type="project" value="InterPro"/>
</dbReference>
<organism evidence="3 4">
    <name type="scientific">Senna tora</name>
    <dbReference type="NCBI Taxonomy" id="362788"/>
    <lineage>
        <taxon>Eukaryota</taxon>
        <taxon>Viridiplantae</taxon>
        <taxon>Streptophyta</taxon>
        <taxon>Embryophyta</taxon>
        <taxon>Tracheophyta</taxon>
        <taxon>Spermatophyta</taxon>
        <taxon>Magnoliopsida</taxon>
        <taxon>eudicotyledons</taxon>
        <taxon>Gunneridae</taxon>
        <taxon>Pentapetalae</taxon>
        <taxon>rosids</taxon>
        <taxon>fabids</taxon>
        <taxon>Fabales</taxon>
        <taxon>Fabaceae</taxon>
        <taxon>Caesalpinioideae</taxon>
        <taxon>Cassia clade</taxon>
        <taxon>Senna</taxon>
    </lineage>
</organism>
<dbReference type="PANTHER" id="PTHR31973">
    <property type="entry name" value="POLYPROTEIN, PUTATIVE-RELATED"/>
    <property type="match status" value="1"/>
</dbReference>
<dbReference type="InterPro" id="IPR018289">
    <property type="entry name" value="MULE_transposase_dom"/>
</dbReference>
<dbReference type="Pfam" id="PF03108">
    <property type="entry name" value="DBD_Tnp_Mut"/>
    <property type="match status" value="1"/>
</dbReference>
<dbReference type="InterPro" id="IPR004332">
    <property type="entry name" value="Transposase_MuDR"/>
</dbReference>
<proteinExistence type="predicted"/>